<dbReference type="SUPFAM" id="SSF54001">
    <property type="entry name" value="Cysteine proteinases"/>
    <property type="match status" value="1"/>
</dbReference>
<comment type="caution">
    <text evidence="1">The sequence shown here is derived from an EMBL/GenBank/DDBJ whole genome shotgun (WGS) entry which is preliminary data.</text>
</comment>
<organism evidence="1 2">
    <name type="scientific">Rubritalea spongiae</name>
    <dbReference type="NCBI Taxonomy" id="430797"/>
    <lineage>
        <taxon>Bacteria</taxon>
        <taxon>Pseudomonadati</taxon>
        <taxon>Verrucomicrobiota</taxon>
        <taxon>Verrucomicrobiia</taxon>
        <taxon>Verrucomicrobiales</taxon>
        <taxon>Rubritaleaceae</taxon>
        <taxon>Rubritalea</taxon>
    </lineage>
</organism>
<protein>
    <recommendedName>
        <fullName evidence="3">Peptidase C1A papain C-terminal domain-containing protein</fullName>
    </recommendedName>
</protein>
<accession>A0ABW5E6Q8</accession>
<dbReference type="RefSeq" id="WP_377093865.1">
    <property type="nucleotide sequence ID" value="NZ_JBHSJM010000001.1"/>
</dbReference>
<evidence type="ECO:0000313" key="2">
    <source>
        <dbReference type="Proteomes" id="UP001597297"/>
    </source>
</evidence>
<keyword evidence="2" id="KW-1185">Reference proteome</keyword>
<dbReference type="EMBL" id="JBHUJC010000041">
    <property type="protein sequence ID" value="MFD2277350.1"/>
    <property type="molecule type" value="Genomic_DNA"/>
</dbReference>
<evidence type="ECO:0008006" key="3">
    <source>
        <dbReference type="Google" id="ProtNLM"/>
    </source>
</evidence>
<name>A0ABW5E6Q8_9BACT</name>
<dbReference type="Proteomes" id="UP001597297">
    <property type="component" value="Unassembled WGS sequence"/>
</dbReference>
<reference evidence="2" key="1">
    <citation type="journal article" date="2019" name="Int. J. Syst. Evol. Microbiol.">
        <title>The Global Catalogue of Microorganisms (GCM) 10K type strain sequencing project: providing services to taxonomists for standard genome sequencing and annotation.</title>
        <authorList>
            <consortium name="The Broad Institute Genomics Platform"/>
            <consortium name="The Broad Institute Genome Sequencing Center for Infectious Disease"/>
            <person name="Wu L."/>
            <person name="Ma J."/>
        </authorList>
    </citation>
    <scope>NUCLEOTIDE SEQUENCE [LARGE SCALE GENOMIC DNA]</scope>
    <source>
        <strain evidence="2">JCM 16545</strain>
    </source>
</reference>
<proteinExistence type="predicted"/>
<dbReference type="Gene3D" id="3.90.70.10">
    <property type="entry name" value="Cysteine proteinases"/>
    <property type="match status" value="1"/>
</dbReference>
<dbReference type="InterPro" id="IPR038765">
    <property type="entry name" value="Papain-like_cys_pep_sf"/>
</dbReference>
<sequence length="316" mass="36546">MTFTEGHKRYFTLTAPSSTVQLVLQGIAICLTLLCTTLHSNARDYWNHKIDQDNVGSCHSFATLALIEAEFWKATGKHIDLSERELFVRHYLKDYGSFDKMIASQLERATRRTVEVYYKESGHIKDDFKLLQQHGVSLEKDLPYSSFFKLDLPMAMRNLRHARHAVTREMFLSRKAETWNTTKKEQVLTNHTNLRSTTNLRSIFTLPKPTTTHEHVKQFCSNYSLRKLTPKTTPLAKKIIIQQLHISPVAVDVSNYQELTRSNTHVLYERHSFVVSQYHPKNDSFTIRSSTTGDGKQVNANALARGCYQIYFLEKK</sequence>
<gene>
    <name evidence="1" type="ORF">ACFSQZ_12790</name>
</gene>
<evidence type="ECO:0000313" key="1">
    <source>
        <dbReference type="EMBL" id="MFD2277350.1"/>
    </source>
</evidence>